<dbReference type="PANTHER" id="PTHR12652:SF50">
    <property type="entry name" value="PEROXIN 11"/>
    <property type="match status" value="1"/>
</dbReference>
<evidence type="ECO:0000313" key="5">
    <source>
        <dbReference type="EMBL" id="GMG21997.1"/>
    </source>
</evidence>
<keyword evidence="6" id="KW-1185">Reference proteome</keyword>
<evidence type="ECO:0000256" key="1">
    <source>
        <dbReference type="ARBA" id="ARBA00022593"/>
    </source>
</evidence>
<organism evidence="5 6">
    <name type="scientific">Ambrosiozyma monospora</name>
    <name type="common">Yeast</name>
    <name type="synonym">Endomycopsis monosporus</name>
    <dbReference type="NCBI Taxonomy" id="43982"/>
    <lineage>
        <taxon>Eukaryota</taxon>
        <taxon>Fungi</taxon>
        <taxon>Dikarya</taxon>
        <taxon>Ascomycota</taxon>
        <taxon>Saccharomycotina</taxon>
        <taxon>Pichiomycetes</taxon>
        <taxon>Pichiales</taxon>
        <taxon>Pichiaceae</taxon>
        <taxon>Ambrosiozyma</taxon>
    </lineage>
</organism>
<keyword evidence="3" id="KW-0576">Peroxisome</keyword>
<dbReference type="GO" id="GO:0005778">
    <property type="term" value="C:peroxisomal membrane"/>
    <property type="evidence" value="ECO:0007669"/>
    <property type="project" value="UniProtKB-SubCell"/>
</dbReference>
<protein>
    <submittedName>
        <fullName evidence="5">Unnamed protein product</fullName>
    </submittedName>
</protein>
<dbReference type="InterPro" id="IPR008733">
    <property type="entry name" value="PEX11"/>
</dbReference>
<dbReference type="PANTHER" id="PTHR12652">
    <property type="entry name" value="PEROXISOMAL BIOGENESIS FACTOR 11"/>
    <property type="match status" value="1"/>
</dbReference>
<reference evidence="5" key="1">
    <citation type="submission" date="2023-04" db="EMBL/GenBank/DDBJ databases">
        <title>Ambrosiozyma monospora NBRC 1965.</title>
        <authorList>
            <person name="Ichikawa N."/>
            <person name="Sato H."/>
            <person name="Tonouchi N."/>
        </authorList>
    </citation>
    <scope>NUCLEOTIDE SEQUENCE</scope>
    <source>
        <strain evidence="5">NBRC 1965</strain>
    </source>
</reference>
<evidence type="ECO:0000313" key="6">
    <source>
        <dbReference type="Proteomes" id="UP001165063"/>
    </source>
</evidence>
<sequence>MLDSLINLQVLTKLIKLLDTSEFHNVVLRLLQYILKLSHAKLLQKDSLNIVIFKQLEYLVKFLRKPLKAATIPHHLKSILLILSDELTITKVKIARLLKELSFTAYIVCELISFMKQLGVISRKKFNRIDSTGFKCWSMSLVITILLQLRNMRVARLRKANIEHNFPKEGRRELIRREKLKMGAARSLLIRCSMNLAIALNGAKVVKLDDSIISGLGIVTSLVTLKKTWKKVGV</sequence>
<dbReference type="Proteomes" id="UP001165063">
    <property type="component" value="Unassembled WGS sequence"/>
</dbReference>
<evidence type="ECO:0000256" key="2">
    <source>
        <dbReference type="ARBA" id="ARBA00023136"/>
    </source>
</evidence>
<keyword evidence="1" id="KW-0962">Peroxisome biogenesis</keyword>
<dbReference type="OrthoDB" id="411017at2759"/>
<proteinExistence type="predicted"/>
<comment type="caution">
    <text evidence="5">The sequence shown here is derived from an EMBL/GenBank/DDBJ whole genome shotgun (WGS) entry which is preliminary data.</text>
</comment>
<comment type="subcellular location">
    <subcellularLocation>
        <location evidence="4">Peroxisome membrane</location>
    </subcellularLocation>
</comment>
<dbReference type="GO" id="GO:0016559">
    <property type="term" value="P:peroxisome fission"/>
    <property type="evidence" value="ECO:0007669"/>
    <property type="project" value="InterPro"/>
</dbReference>
<keyword evidence="2" id="KW-0472">Membrane</keyword>
<dbReference type="EMBL" id="BSXU01000874">
    <property type="protein sequence ID" value="GMG21997.1"/>
    <property type="molecule type" value="Genomic_DNA"/>
</dbReference>
<evidence type="ECO:0000256" key="3">
    <source>
        <dbReference type="ARBA" id="ARBA00023140"/>
    </source>
</evidence>
<evidence type="ECO:0000256" key="4">
    <source>
        <dbReference type="ARBA" id="ARBA00046271"/>
    </source>
</evidence>
<gene>
    <name evidence="5" type="ORF">Amon01_000241900</name>
</gene>
<dbReference type="AlphaFoldDB" id="A0A9W6YUT7"/>
<dbReference type="Pfam" id="PF05648">
    <property type="entry name" value="PEX11"/>
    <property type="match status" value="1"/>
</dbReference>
<accession>A0A9W6YUT7</accession>
<name>A0A9W6YUT7_AMBMO</name>